<dbReference type="EMBL" id="JADGJQ010000067">
    <property type="protein sequence ID" value="KAJ3173947.1"/>
    <property type="molecule type" value="Genomic_DNA"/>
</dbReference>
<sequence>MQLTPTAQQSLNLVRNLLSTALGAVVYIRGLFPENHFKDSSLGGIALKSIERNVSPQSDELLNWLEHGCYDALEKRYLKTMIFGIYLDPEEPEKLVEAYTFGFSYPNKDQWCLTIDANGKESHRLRTRGAVMKATSDMLRRLLILTETLRPLPENACLTMKLFYYDDITPEDYEPPYFREGDNDSKFYFASPPERVKTGMVETPYHALNMHVQAATEELEMLQDDADAEELIDERHEPNHDARATSDRAAKVTTTGSNNQVTDVINQLGQMDLEKRGYSQGSAAEDTLVIDTGNRKARDQSTLSNDQEIPDTQDTQQLFKCLEDGITPRNQKDQHQEPHRGRSTRAAQKQQQNHPRAKLATVASKDVQSVPKYADRGNTQTEGRYGVKPQASSDGDYIECPCGVNLDDGEMIYCALCDVWGHMACAGYREGGDPRMPKDYVCYACRNNATADQPPYDLEHVAEVALLRRGIFVAFTSGLTKITLFADHMGVPLPQAKQILQRLKKENFVEEKQPQKNKRKSGPIYQVLKDTPAAKAAYAKWYSEAPFTEAAAKRGLALSTTANEPDTMDVDSSRDPPINPNDFPLTPAASPQATRGTAARSVSHSTIASSVELIDATPVAQIRSGGDLPRQGPIPLTRAAATDETVYDGTDSVKQQFLQQFSDRQMTGFEGGDDPEVAGTTSHYFASAAHKRAAPADATNQPPAKKRKVSVVKQPLMLS</sequence>
<evidence type="ECO:0000256" key="7">
    <source>
        <dbReference type="ARBA" id="ARBA00023242"/>
    </source>
</evidence>
<evidence type="ECO:0000256" key="8">
    <source>
        <dbReference type="ARBA" id="ARBA00023254"/>
    </source>
</evidence>
<dbReference type="AlphaFoldDB" id="A0AAD5TGI6"/>
<evidence type="ECO:0000259" key="11">
    <source>
        <dbReference type="PROSITE" id="PS50815"/>
    </source>
</evidence>
<evidence type="ECO:0000256" key="2">
    <source>
        <dbReference type="ARBA" id="ARBA00004286"/>
    </source>
</evidence>
<feature type="compositionally biased region" description="Polar residues" evidence="10">
    <location>
        <begin position="589"/>
        <end position="602"/>
    </location>
</feature>
<evidence type="ECO:0000256" key="3">
    <source>
        <dbReference type="ARBA" id="ARBA00022454"/>
    </source>
</evidence>
<dbReference type="Pfam" id="PF02301">
    <property type="entry name" value="HORMA"/>
    <property type="match status" value="1"/>
</dbReference>
<feature type="compositionally biased region" description="Polar residues" evidence="10">
    <location>
        <begin position="300"/>
        <end position="314"/>
    </location>
</feature>
<feature type="coiled-coil region" evidence="9">
    <location>
        <begin position="205"/>
        <end position="232"/>
    </location>
</feature>
<dbReference type="Proteomes" id="UP001212152">
    <property type="component" value="Unassembled WGS sequence"/>
</dbReference>
<comment type="caution">
    <text evidence="12">The sequence shown here is derived from an EMBL/GenBank/DDBJ whole genome shotgun (WGS) entry which is preliminary data.</text>
</comment>
<feature type="region of interest" description="Disordered" evidence="10">
    <location>
        <begin position="666"/>
        <end position="719"/>
    </location>
</feature>
<protein>
    <submittedName>
        <fullName evidence="12">HORMA domain-containing protein 1</fullName>
    </submittedName>
</protein>
<organism evidence="12 13">
    <name type="scientific">Geranomyces variabilis</name>
    <dbReference type="NCBI Taxonomy" id="109894"/>
    <lineage>
        <taxon>Eukaryota</taxon>
        <taxon>Fungi</taxon>
        <taxon>Fungi incertae sedis</taxon>
        <taxon>Chytridiomycota</taxon>
        <taxon>Chytridiomycota incertae sedis</taxon>
        <taxon>Chytridiomycetes</taxon>
        <taxon>Spizellomycetales</taxon>
        <taxon>Powellomycetaceae</taxon>
        <taxon>Geranomyces</taxon>
    </lineage>
</organism>
<evidence type="ECO:0000256" key="4">
    <source>
        <dbReference type="ARBA" id="ARBA00022723"/>
    </source>
</evidence>
<keyword evidence="9" id="KW-0175">Coiled coil</keyword>
<dbReference type="GO" id="GO:0005634">
    <property type="term" value="C:nucleus"/>
    <property type="evidence" value="ECO:0007669"/>
    <property type="project" value="UniProtKB-SubCell"/>
</dbReference>
<gene>
    <name evidence="12" type="primary">HORMAD1</name>
    <name evidence="12" type="ORF">HDU87_007269</name>
</gene>
<dbReference type="GO" id="GO:0051321">
    <property type="term" value="P:meiotic cell cycle"/>
    <property type="evidence" value="ECO:0007669"/>
    <property type="project" value="UniProtKB-KW"/>
</dbReference>
<comment type="subcellular location">
    <subcellularLocation>
        <location evidence="2">Chromosome</location>
    </subcellularLocation>
    <subcellularLocation>
        <location evidence="1">Nucleus</location>
    </subcellularLocation>
</comment>
<evidence type="ECO:0000256" key="5">
    <source>
        <dbReference type="ARBA" id="ARBA00022771"/>
    </source>
</evidence>
<feature type="region of interest" description="Disordered" evidence="10">
    <location>
        <begin position="559"/>
        <end position="602"/>
    </location>
</feature>
<evidence type="ECO:0000256" key="1">
    <source>
        <dbReference type="ARBA" id="ARBA00004123"/>
    </source>
</evidence>
<feature type="domain" description="HORMA" evidence="11">
    <location>
        <begin position="8"/>
        <end position="212"/>
    </location>
</feature>
<dbReference type="SUPFAM" id="SSF57903">
    <property type="entry name" value="FYVE/PHD zinc finger"/>
    <property type="match status" value="1"/>
</dbReference>
<dbReference type="InterPro" id="IPR011011">
    <property type="entry name" value="Znf_FYVE_PHD"/>
</dbReference>
<dbReference type="InterPro" id="IPR003511">
    <property type="entry name" value="HORMA_dom"/>
</dbReference>
<dbReference type="PANTHER" id="PTHR48225:SF7">
    <property type="entry name" value="MEIOSIS-SPECIFIC PROTEIN HOP1"/>
    <property type="match status" value="1"/>
</dbReference>
<keyword evidence="6" id="KW-0862">Zinc</keyword>
<dbReference type="InterPro" id="IPR036570">
    <property type="entry name" value="HORMA_dom_sf"/>
</dbReference>
<dbReference type="Gene3D" id="3.30.40.10">
    <property type="entry name" value="Zinc/RING finger domain, C3HC4 (zinc finger)"/>
    <property type="match status" value="1"/>
</dbReference>
<dbReference type="PANTHER" id="PTHR48225">
    <property type="entry name" value="HORMA DOMAIN-CONTAINING PROTEIN 1"/>
    <property type="match status" value="1"/>
</dbReference>
<accession>A0AAD5TGI6</accession>
<feature type="region of interest" description="Disordered" evidence="10">
    <location>
        <begin position="327"/>
        <end position="391"/>
    </location>
</feature>
<evidence type="ECO:0000256" key="6">
    <source>
        <dbReference type="ARBA" id="ARBA00022833"/>
    </source>
</evidence>
<keyword evidence="4" id="KW-0479">Metal-binding</keyword>
<dbReference type="Pfam" id="PF00628">
    <property type="entry name" value="PHD"/>
    <property type="match status" value="1"/>
</dbReference>
<feature type="compositionally biased region" description="Basic and acidic residues" evidence="10">
    <location>
        <begin position="330"/>
        <end position="340"/>
    </location>
</feature>
<dbReference type="SUPFAM" id="SSF56019">
    <property type="entry name" value="The spindle assembly checkpoint protein mad2"/>
    <property type="match status" value="1"/>
</dbReference>
<proteinExistence type="predicted"/>
<dbReference type="InterPro" id="IPR013083">
    <property type="entry name" value="Znf_RING/FYVE/PHD"/>
</dbReference>
<evidence type="ECO:0000313" key="12">
    <source>
        <dbReference type="EMBL" id="KAJ3173947.1"/>
    </source>
</evidence>
<evidence type="ECO:0000256" key="9">
    <source>
        <dbReference type="SAM" id="Coils"/>
    </source>
</evidence>
<feature type="region of interest" description="Disordered" evidence="10">
    <location>
        <begin position="233"/>
        <end position="258"/>
    </location>
</feature>
<keyword evidence="13" id="KW-1185">Reference proteome</keyword>
<keyword evidence="8" id="KW-0469">Meiosis</keyword>
<dbReference type="GO" id="GO:0005694">
    <property type="term" value="C:chromosome"/>
    <property type="evidence" value="ECO:0007669"/>
    <property type="project" value="UniProtKB-SubCell"/>
</dbReference>
<feature type="region of interest" description="Disordered" evidence="10">
    <location>
        <begin position="294"/>
        <end position="314"/>
    </location>
</feature>
<dbReference type="InterPro" id="IPR051294">
    <property type="entry name" value="HORMA_MeioticProgression"/>
</dbReference>
<dbReference type="PROSITE" id="PS50815">
    <property type="entry name" value="HORMA"/>
    <property type="match status" value="1"/>
</dbReference>
<keyword evidence="3" id="KW-0158">Chromosome</keyword>
<keyword evidence="5" id="KW-0863">Zinc-finger</keyword>
<dbReference type="InterPro" id="IPR019787">
    <property type="entry name" value="Znf_PHD-finger"/>
</dbReference>
<reference evidence="12" key="1">
    <citation type="submission" date="2020-05" db="EMBL/GenBank/DDBJ databases">
        <title>Phylogenomic resolution of chytrid fungi.</title>
        <authorList>
            <person name="Stajich J.E."/>
            <person name="Amses K."/>
            <person name="Simmons R."/>
            <person name="Seto K."/>
            <person name="Myers J."/>
            <person name="Bonds A."/>
            <person name="Quandt C.A."/>
            <person name="Barry K."/>
            <person name="Liu P."/>
            <person name="Grigoriev I."/>
            <person name="Longcore J.E."/>
            <person name="James T.Y."/>
        </authorList>
    </citation>
    <scope>NUCLEOTIDE SEQUENCE</scope>
    <source>
        <strain evidence="12">JEL0379</strain>
    </source>
</reference>
<evidence type="ECO:0000256" key="10">
    <source>
        <dbReference type="SAM" id="MobiDB-lite"/>
    </source>
</evidence>
<evidence type="ECO:0000313" key="13">
    <source>
        <dbReference type="Proteomes" id="UP001212152"/>
    </source>
</evidence>
<name>A0AAD5TGI6_9FUNG</name>
<keyword evidence="7" id="KW-0539">Nucleus</keyword>
<dbReference type="GO" id="GO:0008270">
    <property type="term" value="F:zinc ion binding"/>
    <property type="evidence" value="ECO:0007669"/>
    <property type="project" value="UniProtKB-KW"/>
</dbReference>
<feature type="compositionally biased region" description="Basic and acidic residues" evidence="10">
    <location>
        <begin position="233"/>
        <end position="250"/>
    </location>
</feature>
<dbReference type="Gene3D" id="3.30.900.10">
    <property type="entry name" value="HORMA domain"/>
    <property type="match status" value="1"/>
</dbReference>
<feature type="compositionally biased region" description="Polar residues" evidence="10">
    <location>
        <begin position="345"/>
        <end position="354"/>
    </location>
</feature>